<protein>
    <submittedName>
        <fullName evidence="6">Transcriptional regulator, TetR family</fullName>
    </submittedName>
</protein>
<keyword evidence="2 4" id="KW-0238">DNA-binding</keyword>
<dbReference type="SUPFAM" id="SSF46689">
    <property type="entry name" value="Homeodomain-like"/>
    <property type="match status" value="1"/>
</dbReference>
<evidence type="ECO:0000313" key="7">
    <source>
        <dbReference type="Proteomes" id="UP000192907"/>
    </source>
</evidence>
<evidence type="ECO:0000256" key="2">
    <source>
        <dbReference type="ARBA" id="ARBA00023125"/>
    </source>
</evidence>
<evidence type="ECO:0000256" key="4">
    <source>
        <dbReference type="PROSITE-ProRule" id="PRU00335"/>
    </source>
</evidence>
<dbReference type="Pfam" id="PF00440">
    <property type="entry name" value="TetR_N"/>
    <property type="match status" value="1"/>
</dbReference>
<dbReference type="EMBL" id="FWZT01000007">
    <property type="protein sequence ID" value="SMF22103.1"/>
    <property type="molecule type" value="Genomic_DNA"/>
</dbReference>
<dbReference type="InterPro" id="IPR050109">
    <property type="entry name" value="HTH-type_TetR-like_transc_reg"/>
</dbReference>
<evidence type="ECO:0000256" key="3">
    <source>
        <dbReference type="ARBA" id="ARBA00023163"/>
    </source>
</evidence>
<dbReference type="GO" id="GO:0003700">
    <property type="term" value="F:DNA-binding transcription factor activity"/>
    <property type="evidence" value="ECO:0007669"/>
    <property type="project" value="TreeGrafter"/>
</dbReference>
<feature type="DNA-binding region" description="H-T-H motif" evidence="4">
    <location>
        <begin position="28"/>
        <end position="47"/>
    </location>
</feature>
<keyword evidence="3" id="KW-0804">Transcription</keyword>
<feature type="domain" description="HTH tetR-type" evidence="5">
    <location>
        <begin position="5"/>
        <end position="65"/>
    </location>
</feature>
<name>A0A1Y6BPP9_9BACT</name>
<dbReference type="RefSeq" id="WP_132318359.1">
    <property type="nucleotide sequence ID" value="NZ_FWZT01000007.1"/>
</dbReference>
<dbReference type="STRING" id="1513793.SAMN06296036_107160"/>
<dbReference type="Proteomes" id="UP000192907">
    <property type="component" value="Unassembled WGS sequence"/>
</dbReference>
<dbReference type="PROSITE" id="PS50977">
    <property type="entry name" value="HTH_TETR_2"/>
    <property type="match status" value="1"/>
</dbReference>
<dbReference type="InterPro" id="IPR001647">
    <property type="entry name" value="HTH_TetR"/>
</dbReference>
<dbReference type="InterPro" id="IPR009057">
    <property type="entry name" value="Homeodomain-like_sf"/>
</dbReference>
<accession>A0A1Y6BPP9</accession>
<dbReference type="PANTHER" id="PTHR30055:SF234">
    <property type="entry name" value="HTH-TYPE TRANSCRIPTIONAL REGULATOR BETI"/>
    <property type="match status" value="1"/>
</dbReference>
<evidence type="ECO:0000256" key="1">
    <source>
        <dbReference type="ARBA" id="ARBA00023015"/>
    </source>
</evidence>
<sequence>MTKPADTKEKIIDTACQLFATSGFHGVSIREIAKEAGVNLAAVNYHFKNKEGLFAAILIRAKLLFNKEVEALNDGKINAFEFAISIRDVYAKHSDEFRNGFALFLQGEYSEIVETVYDSFEEMGPPGQQVLKDVFQREIPDIGPSAAEWGAQTLLKLLAHDAMFVHTTLYGKACSMMPEYYNEQTQHIFTEEMVRSVINHLTNHHQDIEARFKSE</sequence>
<dbReference type="OrthoDB" id="2356263at2"/>
<keyword evidence="7" id="KW-1185">Reference proteome</keyword>
<reference evidence="7" key="1">
    <citation type="submission" date="2017-04" db="EMBL/GenBank/DDBJ databases">
        <authorList>
            <person name="Varghese N."/>
            <person name="Submissions S."/>
        </authorList>
    </citation>
    <scope>NUCLEOTIDE SEQUENCE [LARGE SCALE GENOMIC DNA]</scope>
    <source>
        <strain evidence="7">RKEM611</strain>
    </source>
</reference>
<dbReference type="PANTHER" id="PTHR30055">
    <property type="entry name" value="HTH-TYPE TRANSCRIPTIONAL REGULATOR RUTR"/>
    <property type="match status" value="1"/>
</dbReference>
<keyword evidence="1" id="KW-0805">Transcription regulation</keyword>
<proteinExistence type="predicted"/>
<evidence type="ECO:0000259" key="5">
    <source>
        <dbReference type="PROSITE" id="PS50977"/>
    </source>
</evidence>
<dbReference type="PRINTS" id="PR00455">
    <property type="entry name" value="HTHTETR"/>
</dbReference>
<dbReference type="GO" id="GO:0000976">
    <property type="term" value="F:transcription cis-regulatory region binding"/>
    <property type="evidence" value="ECO:0007669"/>
    <property type="project" value="TreeGrafter"/>
</dbReference>
<evidence type="ECO:0000313" key="6">
    <source>
        <dbReference type="EMBL" id="SMF22103.1"/>
    </source>
</evidence>
<gene>
    <name evidence="6" type="ORF">SAMN06296036_107160</name>
</gene>
<dbReference type="Gene3D" id="1.10.357.10">
    <property type="entry name" value="Tetracycline Repressor, domain 2"/>
    <property type="match status" value="1"/>
</dbReference>
<dbReference type="PROSITE" id="PS01081">
    <property type="entry name" value="HTH_TETR_1"/>
    <property type="match status" value="1"/>
</dbReference>
<dbReference type="InterPro" id="IPR023772">
    <property type="entry name" value="DNA-bd_HTH_TetR-type_CS"/>
</dbReference>
<organism evidence="6 7">
    <name type="scientific">Pseudobacteriovorax antillogorgiicola</name>
    <dbReference type="NCBI Taxonomy" id="1513793"/>
    <lineage>
        <taxon>Bacteria</taxon>
        <taxon>Pseudomonadati</taxon>
        <taxon>Bdellovibrionota</taxon>
        <taxon>Oligoflexia</taxon>
        <taxon>Oligoflexales</taxon>
        <taxon>Pseudobacteriovoracaceae</taxon>
        <taxon>Pseudobacteriovorax</taxon>
    </lineage>
</organism>
<dbReference type="AlphaFoldDB" id="A0A1Y6BPP9"/>